<gene>
    <name evidence="5" type="ORF">HBF25_01795</name>
</gene>
<dbReference type="RefSeq" id="WP_166945980.1">
    <property type="nucleotide sequence ID" value="NZ_JAARLZ010000001.1"/>
</dbReference>
<dbReference type="GO" id="GO:0003700">
    <property type="term" value="F:DNA-binding transcription factor activity"/>
    <property type="evidence" value="ECO:0007669"/>
    <property type="project" value="InterPro"/>
</dbReference>
<dbReference type="AlphaFoldDB" id="A0A7X5U7A3"/>
<dbReference type="EMBL" id="JAARLZ010000001">
    <property type="protein sequence ID" value="NII05116.1"/>
    <property type="molecule type" value="Genomic_DNA"/>
</dbReference>
<name>A0A7X5U7A3_9GAMM</name>
<evidence type="ECO:0000256" key="2">
    <source>
        <dbReference type="ARBA" id="ARBA00023125"/>
    </source>
</evidence>
<keyword evidence="6" id="KW-1185">Reference proteome</keyword>
<dbReference type="InterPro" id="IPR000524">
    <property type="entry name" value="Tscrpt_reg_HTH_GntR"/>
</dbReference>
<dbReference type="InterPro" id="IPR036388">
    <property type="entry name" value="WH-like_DNA-bd_sf"/>
</dbReference>
<dbReference type="CDD" id="cd07377">
    <property type="entry name" value="WHTH_GntR"/>
    <property type="match status" value="1"/>
</dbReference>
<organism evidence="5 6">
    <name type="scientific">Luteibacter anthropi</name>
    <dbReference type="NCBI Taxonomy" id="564369"/>
    <lineage>
        <taxon>Bacteria</taxon>
        <taxon>Pseudomonadati</taxon>
        <taxon>Pseudomonadota</taxon>
        <taxon>Gammaproteobacteria</taxon>
        <taxon>Lysobacterales</taxon>
        <taxon>Rhodanobacteraceae</taxon>
        <taxon>Luteibacter</taxon>
    </lineage>
</organism>
<dbReference type="Proteomes" id="UP000490980">
    <property type="component" value="Unassembled WGS sequence"/>
</dbReference>
<dbReference type="SMART" id="SM00345">
    <property type="entry name" value="HTH_GNTR"/>
    <property type="match status" value="1"/>
</dbReference>
<keyword evidence="2" id="KW-0238">DNA-binding</keyword>
<evidence type="ECO:0000256" key="1">
    <source>
        <dbReference type="ARBA" id="ARBA00023015"/>
    </source>
</evidence>
<keyword evidence="1" id="KW-0805">Transcription regulation</keyword>
<dbReference type="PROSITE" id="PS50949">
    <property type="entry name" value="HTH_GNTR"/>
    <property type="match status" value="1"/>
</dbReference>
<protein>
    <submittedName>
        <fullName evidence="5">GntR family transcriptional regulator</fullName>
    </submittedName>
</protein>
<evidence type="ECO:0000256" key="3">
    <source>
        <dbReference type="ARBA" id="ARBA00023163"/>
    </source>
</evidence>
<feature type="domain" description="HTH gntR-type" evidence="4">
    <location>
        <begin position="17"/>
        <end position="85"/>
    </location>
</feature>
<dbReference type="SUPFAM" id="SSF46785">
    <property type="entry name" value="Winged helix' DNA-binding domain"/>
    <property type="match status" value="1"/>
</dbReference>
<comment type="caution">
    <text evidence="5">The sequence shown here is derived from an EMBL/GenBank/DDBJ whole genome shotgun (WGS) entry which is preliminary data.</text>
</comment>
<evidence type="ECO:0000313" key="5">
    <source>
        <dbReference type="EMBL" id="NII05116.1"/>
    </source>
</evidence>
<sequence length="135" mass="14913">MARTQALPIQITTGDPRPIGRQIIDAVRMRIATGALRPGAQLPSVRGLAQQLTINPNTVAKAYAELTAEGWLESRQGLGLYVAEPRQRLSSAERDRRMDEAIQSFVHEVIALDYPPERAMARLDKALAILDRKTA</sequence>
<keyword evidence="3" id="KW-0804">Transcription</keyword>
<dbReference type="Gene3D" id="1.10.10.10">
    <property type="entry name" value="Winged helix-like DNA-binding domain superfamily/Winged helix DNA-binding domain"/>
    <property type="match status" value="1"/>
</dbReference>
<accession>A0A7X5U7A3</accession>
<dbReference type="PANTHER" id="PTHR38445">
    <property type="entry name" value="HTH-TYPE TRANSCRIPTIONAL REPRESSOR YTRA"/>
    <property type="match status" value="1"/>
</dbReference>
<proteinExistence type="predicted"/>
<dbReference type="PANTHER" id="PTHR38445:SF9">
    <property type="entry name" value="HTH-TYPE TRANSCRIPTIONAL REPRESSOR YTRA"/>
    <property type="match status" value="1"/>
</dbReference>
<reference evidence="5 6" key="1">
    <citation type="submission" date="2020-03" db="EMBL/GenBank/DDBJ databases">
        <authorList>
            <person name="Lai Q."/>
        </authorList>
    </citation>
    <scope>NUCLEOTIDE SEQUENCE [LARGE SCALE GENOMIC DNA]</scope>
    <source>
        <strain evidence="5 6">CCUG 25036</strain>
    </source>
</reference>
<dbReference type="Pfam" id="PF00392">
    <property type="entry name" value="GntR"/>
    <property type="match status" value="1"/>
</dbReference>
<dbReference type="GO" id="GO:0003677">
    <property type="term" value="F:DNA binding"/>
    <property type="evidence" value="ECO:0007669"/>
    <property type="project" value="UniProtKB-KW"/>
</dbReference>
<dbReference type="InterPro" id="IPR036390">
    <property type="entry name" value="WH_DNA-bd_sf"/>
</dbReference>
<evidence type="ECO:0000259" key="4">
    <source>
        <dbReference type="PROSITE" id="PS50949"/>
    </source>
</evidence>
<evidence type="ECO:0000313" key="6">
    <source>
        <dbReference type="Proteomes" id="UP000490980"/>
    </source>
</evidence>